<dbReference type="KEGG" id="fcz:IMF26_00530"/>
<feature type="binding site" evidence="9">
    <location>
        <position position="126"/>
    </location>
    <ligand>
        <name>NADPH</name>
        <dbReference type="ChEBI" id="CHEBI:57783"/>
    </ligand>
</feature>
<evidence type="ECO:0000256" key="9">
    <source>
        <dbReference type="HAMAP-Rule" id="MF_00183"/>
    </source>
</evidence>
<keyword evidence="5 9" id="KW-0560">Oxidoreductase</keyword>
<feature type="binding site" evidence="9">
    <location>
        <position position="221"/>
    </location>
    <ligand>
        <name>Mn(2+)</name>
        <dbReference type="ChEBI" id="CHEBI:29035"/>
    </ligand>
</feature>
<keyword evidence="7 9" id="KW-0414">Isoprene biosynthesis</keyword>
<feature type="binding site" evidence="9">
    <location>
        <position position="152"/>
    </location>
    <ligand>
        <name>Mn(2+)</name>
        <dbReference type="ChEBI" id="CHEBI:29035"/>
    </ligand>
</feature>
<evidence type="ECO:0000256" key="3">
    <source>
        <dbReference type="ARBA" id="ARBA00022723"/>
    </source>
</evidence>
<dbReference type="InterPro" id="IPR036291">
    <property type="entry name" value="NAD(P)-bd_dom_sf"/>
</dbReference>
<feature type="binding site" evidence="9">
    <location>
        <position position="199"/>
    </location>
    <ligand>
        <name>1-deoxy-D-xylulose 5-phosphate</name>
        <dbReference type="ChEBI" id="CHEBI:57792"/>
    </ligand>
</feature>
<reference evidence="13" key="1">
    <citation type="submission" date="2020-10" db="EMBL/GenBank/DDBJ databases">
        <authorList>
            <person name="Kadnikov V."/>
            <person name="Beletsky A.V."/>
            <person name="Mardanov A.V."/>
            <person name="Karnachuk O.V."/>
            <person name="Ravin N.V."/>
        </authorList>
    </citation>
    <scope>NUCLEOTIDE SEQUENCE</scope>
    <source>
        <strain evidence="13">Bu02</strain>
    </source>
</reference>
<dbReference type="EMBL" id="CP062796">
    <property type="protein sequence ID" value="QUL99511.1"/>
    <property type="molecule type" value="Genomic_DNA"/>
</dbReference>
<comment type="pathway">
    <text evidence="1 9">Isoprenoid biosynthesis; isopentenyl diphosphate biosynthesis via DXP pathway; isopentenyl diphosphate from 1-deoxy-D-xylulose 5-phosphate: step 1/6.</text>
</comment>
<feature type="binding site" evidence="9">
    <location>
        <position position="150"/>
    </location>
    <ligand>
        <name>Mn(2+)</name>
        <dbReference type="ChEBI" id="CHEBI:29035"/>
    </ligand>
</feature>
<evidence type="ECO:0000259" key="11">
    <source>
        <dbReference type="Pfam" id="PF08436"/>
    </source>
</evidence>
<dbReference type="Gene3D" id="1.10.1740.10">
    <property type="match status" value="1"/>
</dbReference>
<keyword evidence="6 9" id="KW-0464">Manganese</keyword>
<evidence type="ECO:0000256" key="5">
    <source>
        <dbReference type="ARBA" id="ARBA00023002"/>
    </source>
</evidence>
<comment type="caution">
    <text evidence="9">Lacks conserved residue(s) required for the propagation of feature annotation.</text>
</comment>
<evidence type="ECO:0000259" key="12">
    <source>
        <dbReference type="Pfam" id="PF13288"/>
    </source>
</evidence>
<feature type="binding site" evidence="9">
    <location>
        <position position="35"/>
    </location>
    <ligand>
        <name>NADPH</name>
        <dbReference type="ChEBI" id="CHEBI:57783"/>
    </ligand>
</feature>
<sequence length="387" mass="42770">MKTISLLGSTGSIGKHCLEVVAQDPELKVVALAAGKDWQSVLRQAKDFGVRVVAFWDEEAASKAESEKHALGLSRLEIRASGEGVESLATLEDADIVVHAIPGFRGIRPLLSALARGKKVAFAGKEALVSAGDLVAPYLRKDRSLLIPVDSEHSAIFQCLQGERLEDVDEIILTASGGAFRDRTLDEMRAITKEEALCHPTWKMGPKVTVDSATLFNKTLEVIEAHHLFGVGYERIRVVIHRESVIHSMVMFRDGSVKAQLAVPDMKLPISYALHYPQRGERPVPKLWPILGKLSFELPDTERFPCLTLGYEAGRIGGTAPCVLSYADEVLVGEFLAGRIGFLDIYRILKKVLDMYEPREVTCVEVLEEEVRRMDRVIRDMLLVSGT</sequence>
<dbReference type="HAMAP" id="MF_00183">
    <property type="entry name" value="DXP_reductoisom"/>
    <property type="match status" value="1"/>
</dbReference>
<evidence type="ECO:0000256" key="6">
    <source>
        <dbReference type="ARBA" id="ARBA00023211"/>
    </source>
</evidence>
<feature type="binding site" evidence="9">
    <location>
        <position position="217"/>
    </location>
    <ligand>
        <name>1-deoxy-D-xylulose 5-phosphate</name>
        <dbReference type="ChEBI" id="CHEBI:57792"/>
    </ligand>
</feature>
<dbReference type="InterPro" id="IPR026877">
    <property type="entry name" value="DXPR_C"/>
</dbReference>
<dbReference type="SUPFAM" id="SSF51735">
    <property type="entry name" value="NAD(P)-binding Rossmann-fold domains"/>
    <property type="match status" value="1"/>
</dbReference>
<feature type="binding site" evidence="9">
    <location>
        <position position="218"/>
    </location>
    <ligand>
        <name>1-deoxy-D-xylulose 5-phosphate</name>
        <dbReference type="ChEBI" id="CHEBI:57792"/>
    </ligand>
</feature>
<feature type="binding site" evidence="9">
    <location>
        <position position="10"/>
    </location>
    <ligand>
        <name>NADPH</name>
        <dbReference type="ChEBI" id="CHEBI:57783"/>
    </ligand>
</feature>
<feature type="domain" description="DXP reductoisomerase C-terminal" evidence="12">
    <location>
        <begin position="261"/>
        <end position="372"/>
    </location>
</feature>
<dbReference type="GO" id="GO:0051484">
    <property type="term" value="P:isopentenyl diphosphate biosynthetic process, methylerythritol 4-phosphate pathway involved in terpenoid biosynthetic process"/>
    <property type="evidence" value="ECO:0007669"/>
    <property type="project" value="TreeGrafter"/>
</dbReference>
<feature type="binding site" evidence="9">
    <location>
        <position position="205"/>
    </location>
    <ligand>
        <name>NADPH</name>
        <dbReference type="ChEBI" id="CHEBI:57783"/>
    </ligand>
</feature>
<dbReference type="AlphaFoldDB" id="A0AAT9LER7"/>
<dbReference type="PIRSF" id="PIRSF006205">
    <property type="entry name" value="Dxp_reductismrs"/>
    <property type="match status" value="1"/>
</dbReference>
<dbReference type="GO" id="GO:0070402">
    <property type="term" value="F:NADPH binding"/>
    <property type="evidence" value="ECO:0007669"/>
    <property type="project" value="InterPro"/>
</dbReference>
<dbReference type="PANTHER" id="PTHR30525">
    <property type="entry name" value="1-DEOXY-D-XYLULOSE 5-PHOSPHATE REDUCTOISOMERASE"/>
    <property type="match status" value="1"/>
</dbReference>
<organism evidence="13">
    <name type="scientific">Candidatus Fermentithermobacillus carboniphilus</name>
    <dbReference type="NCBI Taxonomy" id="3085328"/>
    <lineage>
        <taxon>Bacteria</taxon>
        <taxon>Bacillati</taxon>
        <taxon>Bacillota</taxon>
        <taxon>Candidatus Fermentithermobacillia</taxon>
        <taxon>Candidatus Fermentithermobacillales</taxon>
        <taxon>Candidatus Fermentithermobacillaceae</taxon>
        <taxon>Candidatus Fermentithermobacillus</taxon>
    </lineage>
</organism>
<evidence type="ECO:0000256" key="7">
    <source>
        <dbReference type="ARBA" id="ARBA00023229"/>
    </source>
</evidence>
<dbReference type="NCBIfam" id="TIGR00243">
    <property type="entry name" value="Dxr"/>
    <property type="match status" value="1"/>
</dbReference>
<dbReference type="Pfam" id="PF08436">
    <property type="entry name" value="DXP_redisom_C"/>
    <property type="match status" value="1"/>
</dbReference>
<comment type="similarity">
    <text evidence="2 9">Belongs to the DXR family.</text>
</comment>
<dbReference type="PANTHER" id="PTHR30525:SF0">
    <property type="entry name" value="1-DEOXY-D-XYLULOSE 5-PHOSPHATE REDUCTOISOMERASE, CHLOROPLASTIC"/>
    <property type="match status" value="1"/>
</dbReference>
<accession>A0AAT9LER7</accession>
<keyword evidence="9" id="KW-0460">Magnesium</keyword>
<evidence type="ECO:0000256" key="4">
    <source>
        <dbReference type="ARBA" id="ARBA00022857"/>
    </source>
</evidence>
<feature type="binding site" evidence="9">
    <location>
        <position position="176"/>
    </location>
    <ligand>
        <name>1-deoxy-D-xylulose 5-phosphate</name>
        <dbReference type="ChEBI" id="CHEBI:57792"/>
    </ligand>
</feature>
<proteinExistence type="inferred from homology"/>
<protein>
    <recommendedName>
        <fullName evidence="9">1-deoxy-D-xylulose 5-phosphate reductoisomerase</fullName>
        <shortName evidence="9">DXP reductoisomerase</shortName>
        <ecNumber evidence="9">1.1.1.267</ecNumber>
    </recommendedName>
    <alternativeName>
        <fullName evidence="9">1-deoxyxylulose-5-phosphate reductoisomerase</fullName>
    </alternativeName>
    <alternativeName>
        <fullName evidence="9">2-C-methyl-D-erythritol 4-phosphate synthase</fullName>
    </alternativeName>
</protein>
<comment type="cofactor">
    <cofactor evidence="9">
        <name>Mg(2+)</name>
        <dbReference type="ChEBI" id="CHEBI:18420"/>
    </cofactor>
    <cofactor evidence="9">
        <name>Mn(2+)</name>
        <dbReference type="ChEBI" id="CHEBI:29035"/>
    </cofactor>
</comment>
<dbReference type="Gene3D" id="3.40.50.720">
    <property type="entry name" value="NAD(P)-binding Rossmann-like Domain"/>
    <property type="match status" value="1"/>
</dbReference>
<dbReference type="Pfam" id="PF13288">
    <property type="entry name" value="DXPR_C"/>
    <property type="match status" value="1"/>
</dbReference>
<dbReference type="InterPro" id="IPR036169">
    <property type="entry name" value="DXPR_C_sf"/>
</dbReference>
<keyword evidence="3 9" id="KW-0479">Metal-binding</keyword>
<dbReference type="InterPro" id="IPR013644">
    <property type="entry name" value="DXP_reductoisomerase_C"/>
</dbReference>
<comment type="function">
    <text evidence="9">Catalyzes the NADPH-dependent rearrangement and reduction of 1-deoxy-D-xylulose-5-phosphate (DXP) to 2-C-methyl-D-erythritol 4-phosphate (MEP).</text>
</comment>
<feature type="domain" description="1-deoxy-D-xylulose 5-phosphate reductoisomerase N-terminal" evidence="10">
    <location>
        <begin position="4"/>
        <end position="132"/>
    </location>
</feature>
<feature type="binding site" evidence="9">
    <location>
        <position position="151"/>
    </location>
    <ligand>
        <name>1-deoxy-D-xylulose 5-phosphate</name>
        <dbReference type="ChEBI" id="CHEBI:57792"/>
    </ligand>
</feature>
<dbReference type="InterPro" id="IPR013512">
    <property type="entry name" value="DXP_reductoisomerase_N"/>
</dbReference>
<feature type="binding site" evidence="9">
    <location>
        <position position="13"/>
    </location>
    <ligand>
        <name>NADPH</name>
        <dbReference type="ChEBI" id="CHEBI:57783"/>
    </ligand>
</feature>
<evidence type="ECO:0000259" key="10">
    <source>
        <dbReference type="Pfam" id="PF02670"/>
    </source>
</evidence>
<dbReference type="EC" id="1.1.1.267" evidence="9"/>
<feature type="binding site" evidence="9">
    <location>
        <position position="221"/>
    </location>
    <ligand>
        <name>1-deoxy-D-xylulose 5-phosphate</name>
        <dbReference type="ChEBI" id="CHEBI:57792"/>
    </ligand>
</feature>
<comment type="catalytic activity">
    <reaction evidence="8">
        <text>2-C-methyl-D-erythritol 4-phosphate + NADP(+) = 1-deoxy-D-xylulose 5-phosphate + NADPH + H(+)</text>
        <dbReference type="Rhea" id="RHEA:13717"/>
        <dbReference type="ChEBI" id="CHEBI:15378"/>
        <dbReference type="ChEBI" id="CHEBI:57783"/>
        <dbReference type="ChEBI" id="CHEBI:57792"/>
        <dbReference type="ChEBI" id="CHEBI:58262"/>
        <dbReference type="ChEBI" id="CHEBI:58349"/>
        <dbReference type="EC" id="1.1.1.267"/>
    </reaction>
    <physiologicalReaction direction="right-to-left" evidence="8">
        <dbReference type="Rhea" id="RHEA:13719"/>
    </physiologicalReaction>
</comment>
<dbReference type="Pfam" id="PF02670">
    <property type="entry name" value="DXP_reductoisom"/>
    <property type="match status" value="1"/>
</dbReference>
<feature type="binding site" evidence="9">
    <location>
        <position position="125"/>
    </location>
    <ligand>
        <name>1-deoxy-D-xylulose 5-phosphate</name>
        <dbReference type="ChEBI" id="CHEBI:57792"/>
    </ligand>
</feature>
<dbReference type="SUPFAM" id="SSF55347">
    <property type="entry name" value="Glyceraldehyde-3-phosphate dehydrogenase-like, C-terminal domain"/>
    <property type="match status" value="1"/>
</dbReference>
<feature type="binding site" evidence="9">
    <location>
        <position position="36"/>
    </location>
    <ligand>
        <name>NADPH</name>
        <dbReference type="ChEBI" id="CHEBI:57783"/>
    </ligand>
</feature>
<evidence type="ECO:0000256" key="1">
    <source>
        <dbReference type="ARBA" id="ARBA00005094"/>
    </source>
</evidence>
<feature type="domain" description="1-deoxy-D-xylulose 5-phosphate reductoisomerase C-terminal" evidence="11">
    <location>
        <begin position="146"/>
        <end position="229"/>
    </location>
</feature>
<feature type="binding site" evidence="9">
    <location>
        <position position="152"/>
    </location>
    <ligand>
        <name>1-deoxy-D-xylulose 5-phosphate</name>
        <dbReference type="ChEBI" id="CHEBI:57792"/>
    </ligand>
</feature>
<evidence type="ECO:0000256" key="2">
    <source>
        <dbReference type="ARBA" id="ARBA00006825"/>
    </source>
</evidence>
<feature type="binding site" evidence="9">
    <location>
        <position position="212"/>
    </location>
    <ligand>
        <name>1-deoxy-D-xylulose 5-phosphate</name>
        <dbReference type="ChEBI" id="CHEBI:57792"/>
    </ligand>
</feature>
<keyword evidence="4 9" id="KW-0521">NADP</keyword>
<name>A0AAT9LER7_9FIRM</name>
<dbReference type="GO" id="GO:0030604">
    <property type="term" value="F:1-deoxy-D-xylulose-5-phosphate reductoisomerase activity"/>
    <property type="evidence" value="ECO:0007669"/>
    <property type="project" value="UniProtKB-UniRule"/>
</dbReference>
<feature type="binding site" evidence="9">
    <location>
        <position position="11"/>
    </location>
    <ligand>
        <name>NADPH</name>
        <dbReference type="ChEBI" id="CHEBI:57783"/>
    </ligand>
</feature>
<evidence type="ECO:0000313" key="13">
    <source>
        <dbReference type="EMBL" id="QUL99511.1"/>
    </source>
</evidence>
<evidence type="ECO:0000256" key="8">
    <source>
        <dbReference type="ARBA" id="ARBA00048543"/>
    </source>
</evidence>
<reference evidence="13" key="2">
    <citation type="journal article" date="2023" name="Biology">
        <title>Prokaryotic Life Associated with Coal-Fire Gas Vents Revealed by Metagenomics.</title>
        <authorList>
            <person name="Kadnikov V.V."/>
            <person name="Mardanov A.V."/>
            <person name="Beletsky A.V."/>
            <person name="Karnachuk O.V."/>
            <person name="Ravin N.V."/>
        </authorList>
    </citation>
    <scope>NUCLEOTIDE SEQUENCE</scope>
    <source>
        <strain evidence="13">Bu02</strain>
    </source>
</reference>
<dbReference type="SUPFAM" id="SSF69055">
    <property type="entry name" value="1-deoxy-D-xylulose-5-phosphate reductoisomerase, C-terminal domain"/>
    <property type="match status" value="1"/>
</dbReference>
<gene>
    <name evidence="9" type="primary">dxr</name>
    <name evidence="13" type="ORF">IMF26_00530</name>
</gene>
<feature type="binding site" evidence="9">
    <location>
        <position position="12"/>
    </location>
    <ligand>
        <name>NADPH</name>
        <dbReference type="ChEBI" id="CHEBI:57783"/>
    </ligand>
</feature>
<dbReference type="InterPro" id="IPR003821">
    <property type="entry name" value="DXP_reductoisomerase"/>
</dbReference>
<dbReference type="GO" id="GO:0030145">
    <property type="term" value="F:manganese ion binding"/>
    <property type="evidence" value="ECO:0007669"/>
    <property type="project" value="TreeGrafter"/>
</dbReference>